<dbReference type="SMART" id="SM00385">
    <property type="entry name" value="CYCLIN"/>
    <property type="match status" value="2"/>
</dbReference>
<evidence type="ECO:0000259" key="5">
    <source>
        <dbReference type="SMART" id="SM00385"/>
    </source>
</evidence>
<proteinExistence type="inferred from homology"/>
<dbReference type="AlphaFoldDB" id="A0A3N4KTL6"/>
<dbReference type="OrthoDB" id="4951845at2759"/>
<dbReference type="SUPFAM" id="SSF47954">
    <property type="entry name" value="Cyclin-like"/>
    <property type="match status" value="2"/>
</dbReference>
<dbReference type="FunCoup" id="A0A3N4KTL6">
    <property type="interactions" value="88"/>
</dbReference>
<dbReference type="InterPro" id="IPR013763">
    <property type="entry name" value="Cyclin-like_dom"/>
</dbReference>
<evidence type="ECO:0000313" key="6">
    <source>
        <dbReference type="EMBL" id="RPB13857.1"/>
    </source>
</evidence>
<dbReference type="InterPro" id="IPR006671">
    <property type="entry name" value="Cyclin_N"/>
</dbReference>
<keyword evidence="3" id="KW-0195">Cyclin</keyword>
<dbReference type="InterPro" id="IPR036915">
    <property type="entry name" value="Cyclin-like_sf"/>
</dbReference>
<sequence length="371" mass="42187">MHSVQSAPPRSPHSPESPATTQVQSFANTFIQRSRPYLSDEQIEALLPKDSQLEAKDTTTRLSACVWIMQVGQNMQFPVRTMATAMILYHRFRLFNRNPFLEHNWMDVAATSLFVACKIEDTLKKSREILAASYNLRHPQAEPINSDNQLLDDGTKRVIGIERMILESSSFDFRYRHAQPLIIKFAKRFNFSKELTQKAWDISIDVYKTLAPLKATPHALALAVLDLAMRLEGEKINIQYEEFEVTRDSVLSIVDDLLDLYTNHRSYTLVGTQYDSNTYLTHRIELNKERQTHGNGHHKHNGNVQDSLNSPPNDVCYNLANGQVTNATDRGTHGTVRFMIDPSRERSERHLLDRHAHDSNGTGASPSNASS</sequence>
<dbReference type="GO" id="GO:0006357">
    <property type="term" value="P:regulation of transcription by RNA polymerase II"/>
    <property type="evidence" value="ECO:0007669"/>
    <property type="project" value="InterPro"/>
</dbReference>
<dbReference type="Gene3D" id="1.10.472.10">
    <property type="entry name" value="Cyclin-like"/>
    <property type="match status" value="2"/>
</dbReference>
<dbReference type="Pfam" id="PF00134">
    <property type="entry name" value="Cyclin_N"/>
    <property type="match status" value="1"/>
</dbReference>
<evidence type="ECO:0000313" key="7">
    <source>
        <dbReference type="Proteomes" id="UP000277580"/>
    </source>
</evidence>
<feature type="domain" description="Cyclin-like" evidence="5">
    <location>
        <begin position="180"/>
        <end position="259"/>
    </location>
</feature>
<dbReference type="GO" id="GO:0016538">
    <property type="term" value="F:cyclin-dependent protein serine/threonine kinase regulator activity"/>
    <property type="evidence" value="ECO:0007669"/>
    <property type="project" value="InterPro"/>
</dbReference>
<gene>
    <name evidence="6" type="ORF">P167DRAFT_504154</name>
</gene>
<evidence type="ECO:0000256" key="2">
    <source>
        <dbReference type="ARBA" id="ARBA00014912"/>
    </source>
</evidence>
<organism evidence="6 7">
    <name type="scientific">Morchella conica CCBAS932</name>
    <dbReference type="NCBI Taxonomy" id="1392247"/>
    <lineage>
        <taxon>Eukaryota</taxon>
        <taxon>Fungi</taxon>
        <taxon>Dikarya</taxon>
        <taxon>Ascomycota</taxon>
        <taxon>Pezizomycotina</taxon>
        <taxon>Pezizomycetes</taxon>
        <taxon>Pezizales</taxon>
        <taxon>Morchellaceae</taxon>
        <taxon>Morchella</taxon>
    </lineage>
</organism>
<dbReference type="Proteomes" id="UP000277580">
    <property type="component" value="Unassembled WGS sequence"/>
</dbReference>
<keyword evidence="7" id="KW-1185">Reference proteome</keyword>
<evidence type="ECO:0000256" key="4">
    <source>
        <dbReference type="SAM" id="MobiDB-lite"/>
    </source>
</evidence>
<feature type="region of interest" description="Disordered" evidence="4">
    <location>
        <begin position="292"/>
        <end position="312"/>
    </location>
</feature>
<feature type="region of interest" description="Disordered" evidence="4">
    <location>
        <begin position="1"/>
        <end position="22"/>
    </location>
</feature>
<dbReference type="EMBL" id="ML119120">
    <property type="protein sequence ID" value="RPB13857.1"/>
    <property type="molecule type" value="Genomic_DNA"/>
</dbReference>
<feature type="domain" description="Cyclin-like" evidence="5">
    <location>
        <begin position="66"/>
        <end position="167"/>
    </location>
</feature>
<dbReference type="InterPro" id="IPR043198">
    <property type="entry name" value="Cyclin/Ssn8"/>
</dbReference>
<protein>
    <recommendedName>
        <fullName evidence="2">RNA polymerase II holoenzyme cyclin-like subunit</fullName>
    </recommendedName>
</protein>
<dbReference type="PANTHER" id="PTHR10026">
    <property type="entry name" value="CYCLIN"/>
    <property type="match status" value="1"/>
</dbReference>
<evidence type="ECO:0000256" key="1">
    <source>
        <dbReference type="ARBA" id="ARBA00008638"/>
    </source>
</evidence>
<reference evidence="6 7" key="1">
    <citation type="journal article" date="2018" name="Nat. Ecol. Evol.">
        <title>Pezizomycetes genomes reveal the molecular basis of ectomycorrhizal truffle lifestyle.</title>
        <authorList>
            <person name="Murat C."/>
            <person name="Payen T."/>
            <person name="Noel B."/>
            <person name="Kuo A."/>
            <person name="Morin E."/>
            <person name="Chen J."/>
            <person name="Kohler A."/>
            <person name="Krizsan K."/>
            <person name="Balestrini R."/>
            <person name="Da Silva C."/>
            <person name="Montanini B."/>
            <person name="Hainaut M."/>
            <person name="Levati E."/>
            <person name="Barry K.W."/>
            <person name="Belfiori B."/>
            <person name="Cichocki N."/>
            <person name="Clum A."/>
            <person name="Dockter R.B."/>
            <person name="Fauchery L."/>
            <person name="Guy J."/>
            <person name="Iotti M."/>
            <person name="Le Tacon F."/>
            <person name="Lindquist E.A."/>
            <person name="Lipzen A."/>
            <person name="Malagnac F."/>
            <person name="Mello A."/>
            <person name="Molinier V."/>
            <person name="Miyauchi S."/>
            <person name="Poulain J."/>
            <person name="Riccioni C."/>
            <person name="Rubini A."/>
            <person name="Sitrit Y."/>
            <person name="Splivallo R."/>
            <person name="Traeger S."/>
            <person name="Wang M."/>
            <person name="Zifcakova L."/>
            <person name="Wipf D."/>
            <person name="Zambonelli A."/>
            <person name="Paolocci F."/>
            <person name="Nowrousian M."/>
            <person name="Ottonello S."/>
            <person name="Baldrian P."/>
            <person name="Spatafora J.W."/>
            <person name="Henrissat B."/>
            <person name="Nagy L.G."/>
            <person name="Aury J.M."/>
            <person name="Wincker P."/>
            <person name="Grigoriev I.V."/>
            <person name="Bonfante P."/>
            <person name="Martin F.M."/>
        </authorList>
    </citation>
    <scope>NUCLEOTIDE SEQUENCE [LARGE SCALE GENOMIC DNA]</scope>
    <source>
        <strain evidence="6 7">CCBAS932</strain>
    </source>
</reference>
<dbReference type="CDD" id="cd20546">
    <property type="entry name" value="CYCLIN_SpCG1C_ScCTK2-like_rpt2"/>
    <property type="match status" value="1"/>
</dbReference>
<dbReference type="CDD" id="cd20547">
    <property type="entry name" value="CYCLIN_ScCTK2-like_rpt1"/>
    <property type="match status" value="1"/>
</dbReference>
<evidence type="ECO:0000256" key="3">
    <source>
        <dbReference type="RuleBase" id="RU000383"/>
    </source>
</evidence>
<accession>A0A3N4KTL6</accession>
<name>A0A3N4KTL6_9PEZI</name>
<dbReference type="InParanoid" id="A0A3N4KTL6"/>
<comment type="similarity">
    <text evidence="1">Belongs to the cyclin family. Cyclin C subfamily.</text>
</comment>
<dbReference type="STRING" id="1392247.A0A3N4KTL6"/>